<dbReference type="InterPro" id="IPR036869">
    <property type="entry name" value="J_dom_sf"/>
</dbReference>
<dbReference type="STRING" id="1157962.A0A250WZX2"/>
<feature type="compositionally biased region" description="Low complexity" evidence="1">
    <location>
        <begin position="426"/>
        <end position="436"/>
    </location>
</feature>
<proteinExistence type="predicted"/>
<dbReference type="CDD" id="cd06257">
    <property type="entry name" value="DnaJ"/>
    <property type="match status" value="1"/>
</dbReference>
<dbReference type="PROSITE" id="PS50076">
    <property type="entry name" value="DNAJ_2"/>
    <property type="match status" value="1"/>
</dbReference>
<organism evidence="4 5">
    <name type="scientific">Chlamydomonas eustigma</name>
    <dbReference type="NCBI Taxonomy" id="1157962"/>
    <lineage>
        <taxon>Eukaryota</taxon>
        <taxon>Viridiplantae</taxon>
        <taxon>Chlorophyta</taxon>
        <taxon>core chlorophytes</taxon>
        <taxon>Chlorophyceae</taxon>
        <taxon>CS clade</taxon>
        <taxon>Chlamydomonadales</taxon>
        <taxon>Chlamydomonadaceae</taxon>
        <taxon>Chlamydomonas</taxon>
    </lineage>
</organism>
<sequence>MTENNSKEKSDEQPTPAVDINDVFSLRKPRDAAAGLSSGAKSMAKGIIGGAVGLFALPAVGASKDGVKGFAKGLAAGVVGAVVLPVAGVGVGLVQIGRGICNQPEAINQASKGKVWDEEMREWVDKPDGAIVTANFAKATSDRVSGMFKRAAGDLDYYEVLQVATDATPEQIKKQYYLMAKKLHPDKNPGDETAHLKFQQVGQAYQVLGNPQLREKYDKHGKDALDVNFMDTSAFFAMLFGSDMFEPYVGELFISSMAGGGRDAGSLSSAEMKRQQHIRVEKLANHMRQMLQPFVQGDEVGFTNSMSQEANILVNTSYGDTLLHTIGEVYVQQADIVLSNFFTAIGARFKASSGNVKSQFQAASAAVKVYQAQQKIETWQKERDKKQAAVIDSNGGGTGAVALSGTVTKGPEADSLGKQGEGPAGSGDAAGRSGAASDDKKSGKASTADKEGDEDAKLTPEELAEKQRMMEETLPVMLEAMWAANAMDINQTLAKVCQKVLEEEGIPKTELNKRASALRLAGNIFIEAKPTASSDVTEPASAAEVAKKQMQDAMMKAVQKMAGHPEQQE</sequence>
<gene>
    <name evidence="4" type="ORF">CEUSTIGMA_g3606.t1</name>
</gene>
<dbReference type="Pfam" id="PF00226">
    <property type="entry name" value="DnaJ"/>
    <property type="match status" value="1"/>
</dbReference>
<keyword evidence="5" id="KW-1185">Reference proteome</keyword>
<dbReference type="EMBL" id="BEGY01000015">
    <property type="protein sequence ID" value="GAX76162.1"/>
    <property type="molecule type" value="Genomic_DNA"/>
</dbReference>
<evidence type="ECO:0000256" key="2">
    <source>
        <dbReference type="SAM" id="Phobius"/>
    </source>
</evidence>
<feature type="region of interest" description="Disordered" evidence="1">
    <location>
        <begin position="1"/>
        <end position="21"/>
    </location>
</feature>
<evidence type="ECO:0000259" key="3">
    <source>
        <dbReference type="PROSITE" id="PS50076"/>
    </source>
</evidence>
<accession>A0A250WZX2</accession>
<dbReference type="InterPro" id="IPR026894">
    <property type="entry name" value="DnaJ_X"/>
</dbReference>
<feature type="compositionally biased region" description="Basic and acidic residues" evidence="1">
    <location>
        <begin position="437"/>
        <end position="461"/>
    </location>
</feature>
<keyword evidence="2" id="KW-0472">Membrane</keyword>
<dbReference type="SUPFAM" id="SSF46565">
    <property type="entry name" value="Chaperone J-domain"/>
    <property type="match status" value="1"/>
</dbReference>
<dbReference type="Gene3D" id="1.10.287.110">
    <property type="entry name" value="DnaJ domain"/>
    <property type="match status" value="1"/>
</dbReference>
<comment type="caution">
    <text evidence="4">The sequence shown here is derived from an EMBL/GenBank/DDBJ whole genome shotgun (WGS) entry which is preliminary data.</text>
</comment>
<dbReference type="PROSITE" id="PS00636">
    <property type="entry name" value="DNAJ_1"/>
    <property type="match status" value="1"/>
</dbReference>
<keyword evidence="2" id="KW-0812">Transmembrane</keyword>
<dbReference type="InterPro" id="IPR052423">
    <property type="entry name" value="EMIR"/>
</dbReference>
<dbReference type="OrthoDB" id="10250354at2759"/>
<evidence type="ECO:0000256" key="1">
    <source>
        <dbReference type="SAM" id="MobiDB-lite"/>
    </source>
</evidence>
<protein>
    <recommendedName>
        <fullName evidence="3">J domain-containing protein</fullName>
    </recommendedName>
</protein>
<evidence type="ECO:0000313" key="4">
    <source>
        <dbReference type="EMBL" id="GAX76162.1"/>
    </source>
</evidence>
<dbReference type="Pfam" id="PF14308">
    <property type="entry name" value="DnaJ-X"/>
    <property type="match status" value="1"/>
</dbReference>
<evidence type="ECO:0000313" key="5">
    <source>
        <dbReference type="Proteomes" id="UP000232323"/>
    </source>
</evidence>
<reference evidence="4 5" key="1">
    <citation type="submission" date="2017-08" db="EMBL/GenBank/DDBJ databases">
        <title>Acidophilic green algal genome provides insights into adaptation to an acidic environment.</title>
        <authorList>
            <person name="Hirooka S."/>
            <person name="Hirose Y."/>
            <person name="Kanesaki Y."/>
            <person name="Higuchi S."/>
            <person name="Fujiwara T."/>
            <person name="Onuma R."/>
            <person name="Era A."/>
            <person name="Ohbayashi R."/>
            <person name="Uzuka A."/>
            <person name="Nozaki H."/>
            <person name="Yoshikawa H."/>
            <person name="Miyagishima S.Y."/>
        </authorList>
    </citation>
    <scope>NUCLEOTIDE SEQUENCE [LARGE SCALE GENOMIC DNA]</scope>
    <source>
        <strain evidence="4 5">NIES-2499</strain>
    </source>
</reference>
<dbReference type="Proteomes" id="UP000232323">
    <property type="component" value="Unassembled WGS sequence"/>
</dbReference>
<dbReference type="PANTHER" id="PTHR44094:SF8">
    <property type="entry name" value="DNAJ HEAT SHOCK N-TERMINAL DOMAIN-CONTAINING PROTEIN-RELATED"/>
    <property type="match status" value="1"/>
</dbReference>
<feature type="region of interest" description="Disordered" evidence="1">
    <location>
        <begin position="401"/>
        <end position="461"/>
    </location>
</feature>
<dbReference type="InterPro" id="IPR001623">
    <property type="entry name" value="DnaJ_domain"/>
</dbReference>
<keyword evidence="2" id="KW-1133">Transmembrane helix</keyword>
<feature type="domain" description="J" evidence="3">
    <location>
        <begin position="156"/>
        <end position="221"/>
    </location>
</feature>
<feature type="compositionally biased region" description="Basic and acidic residues" evidence="1">
    <location>
        <begin position="1"/>
        <end position="12"/>
    </location>
</feature>
<dbReference type="SMART" id="SM00271">
    <property type="entry name" value="DnaJ"/>
    <property type="match status" value="1"/>
</dbReference>
<dbReference type="PRINTS" id="PR00625">
    <property type="entry name" value="JDOMAIN"/>
</dbReference>
<name>A0A250WZX2_9CHLO</name>
<feature type="transmembrane region" description="Helical" evidence="2">
    <location>
        <begin position="74"/>
        <end position="94"/>
    </location>
</feature>
<dbReference type="InterPro" id="IPR018253">
    <property type="entry name" value="DnaJ_domain_CS"/>
</dbReference>
<dbReference type="PANTHER" id="PTHR44094">
    <property type="entry name" value="DNAJ HEAT SHOCK N-TERMINAL DOMAIN-CONTAINING PROTEIN"/>
    <property type="match status" value="1"/>
</dbReference>
<dbReference type="AlphaFoldDB" id="A0A250WZX2"/>